<dbReference type="SUPFAM" id="SSF48239">
    <property type="entry name" value="Terpenoid cyclases/Protein prenyltransferases"/>
    <property type="match status" value="1"/>
</dbReference>
<evidence type="ECO:0000313" key="10">
    <source>
        <dbReference type="Proteomes" id="UP000237271"/>
    </source>
</evidence>
<dbReference type="InterPro" id="IPR045089">
    <property type="entry name" value="PGGT1B-like"/>
</dbReference>
<comment type="caution">
    <text evidence="9">The sequence shown here is derived from an EMBL/GenBank/DDBJ whole genome shotgun (WGS) entry which is preliminary data.</text>
</comment>
<feature type="domain" description="Prenyltransferase alpha-alpha toroid" evidence="8">
    <location>
        <begin position="61"/>
        <end position="205"/>
    </location>
</feature>
<evidence type="ECO:0000256" key="6">
    <source>
        <dbReference type="ARBA" id="ARBA00022737"/>
    </source>
</evidence>
<evidence type="ECO:0000256" key="3">
    <source>
        <dbReference type="ARBA" id="ARBA00022602"/>
    </source>
</evidence>
<evidence type="ECO:0000256" key="5">
    <source>
        <dbReference type="ARBA" id="ARBA00022723"/>
    </source>
</evidence>
<keyword evidence="4" id="KW-0808">Transferase</keyword>
<dbReference type="OrthoDB" id="10261146at2759"/>
<evidence type="ECO:0000256" key="1">
    <source>
        <dbReference type="ARBA" id="ARBA00001947"/>
    </source>
</evidence>
<keyword evidence="3" id="KW-0637">Prenyltransferase</keyword>
<gene>
    <name evidence="9" type="ORF">PHPALM_16169</name>
</gene>
<reference evidence="9 10" key="1">
    <citation type="journal article" date="2017" name="Genome Biol. Evol.">
        <title>Phytophthora megakarya and P. palmivora, closely related causal agents of cacao black pod rot, underwent increases in genome sizes and gene numbers by different mechanisms.</title>
        <authorList>
            <person name="Ali S.S."/>
            <person name="Shao J."/>
            <person name="Lary D.J."/>
            <person name="Kronmiller B."/>
            <person name="Shen D."/>
            <person name="Strem M.D."/>
            <person name="Amoako-Attah I."/>
            <person name="Akrofi A.Y."/>
            <person name="Begoude B.A."/>
            <person name="Ten Hoopen G.M."/>
            <person name="Coulibaly K."/>
            <person name="Kebe B.I."/>
            <person name="Melnick R.L."/>
            <person name="Guiltinan M.J."/>
            <person name="Tyler B.M."/>
            <person name="Meinhardt L.W."/>
            <person name="Bailey B.A."/>
        </authorList>
    </citation>
    <scope>NUCLEOTIDE SEQUENCE [LARGE SCALE GENOMIC DNA]</scope>
    <source>
        <strain evidence="10">sbr112.9</strain>
    </source>
</reference>
<evidence type="ECO:0000313" key="9">
    <source>
        <dbReference type="EMBL" id="POM67767.1"/>
    </source>
</evidence>
<evidence type="ECO:0000256" key="7">
    <source>
        <dbReference type="ARBA" id="ARBA00022833"/>
    </source>
</evidence>
<dbReference type="GO" id="GO:0005965">
    <property type="term" value="C:protein farnesyltransferase complex"/>
    <property type="evidence" value="ECO:0007669"/>
    <property type="project" value="TreeGrafter"/>
</dbReference>
<accession>A0A2P4XQG3</accession>
<dbReference type="PANTHER" id="PTHR11774">
    <property type="entry name" value="GERANYLGERANYL TRANSFERASE TYPE BETA SUBUNIT"/>
    <property type="match status" value="1"/>
</dbReference>
<organism evidence="9 10">
    <name type="scientific">Phytophthora palmivora</name>
    <dbReference type="NCBI Taxonomy" id="4796"/>
    <lineage>
        <taxon>Eukaryota</taxon>
        <taxon>Sar</taxon>
        <taxon>Stramenopiles</taxon>
        <taxon>Oomycota</taxon>
        <taxon>Peronosporomycetes</taxon>
        <taxon>Peronosporales</taxon>
        <taxon>Peronosporaceae</taxon>
        <taxon>Phytophthora</taxon>
    </lineage>
</organism>
<keyword evidence="5" id="KW-0479">Metal-binding</keyword>
<dbReference type="AlphaFoldDB" id="A0A2P4XQG3"/>
<sequence>MSEDLDFTAMERYRFKTDGLVTRTSTDQEECESSCSLFFFPLPELPLDQQLQLQQLGFPLLMREKHIAYLKRGLTRLSSGFVALDASRPWIIYWILHALELLDALPEDETERVISEIILWRLDCKNAAKSELYLALGTLKHCWNDDHGGGFGGGPKQLGHTATNYASCLTLALLGTPEALEAVDRQTLYRFFLRRKHAATGAFTANDGGWR</sequence>
<keyword evidence="6" id="KW-0677">Repeat</keyword>
<keyword evidence="7" id="KW-0862">Zinc</keyword>
<evidence type="ECO:0000256" key="4">
    <source>
        <dbReference type="ARBA" id="ARBA00022679"/>
    </source>
</evidence>
<dbReference type="Pfam" id="PF00432">
    <property type="entry name" value="Prenyltrans"/>
    <property type="match status" value="1"/>
</dbReference>
<comment type="similarity">
    <text evidence="2">Belongs to the protein prenyltransferase subunit beta family.</text>
</comment>
<dbReference type="GO" id="GO:0046872">
    <property type="term" value="F:metal ion binding"/>
    <property type="evidence" value="ECO:0007669"/>
    <property type="project" value="UniProtKB-KW"/>
</dbReference>
<keyword evidence="10" id="KW-1185">Reference proteome</keyword>
<dbReference type="Proteomes" id="UP000237271">
    <property type="component" value="Unassembled WGS sequence"/>
</dbReference>
<dbReference type="GO" id="GO:0004660">
    <property type="term" value="F:protein farnesyltransferase activity"/>
    <property type="evidence" value="ECO:0007669"/>
    <property type="project" value="TreeGrafter"/>
</dbReference>
<dbReference type="PANTHER" id="PTHR11774:SF6">
    <property type="entry name" value="PROTEIN FARNESYLTRANSFERASE SUBUNIT BETA"/>
    <property type="match status" value="1"/>
</dbReference>
<dbReference type="InterPro" id="IPR001330">
    <property type="entry name" value="Prenyltrans"/>
</dbReference>
<dbReference type="InterPro" id="IPR008930">
    <property type="entry name" value="Terpenoid_cyclase/PrenylTrfase"/>
</dbReference>
<dbReference type="EMBL" id="NCKW01008688">
    <property type="protein sequence ID" value="POM67767.1"/>
    <property type="molecule type" value="Genomic_DNA"/>
</dbReference>
<evidence type="ECO:0000259" key="8">
    <source>
        <dbReference type="Pfam" id="PF00432"/>
    </source>
</evidence>
<evidence type="ECO:0000256" key="2">
    <source>
        <dbReference type="ARBA" id="ARBA00010497"/>
    </source>
</evidence>
<name>A0A2P4XQG3_9STRA</name>
<comment type="cofactor">
    <cofactor evidence="1">
        <name>Zn(2+)</name>
        <dbReference type="ChEBI" id="CHEBI:29105"/>
    </cofactor>
</comment>
<proteinExistence type="inferred from homology"/>
<dbReference type="Gene3D" id="1.50.10.20">
    <property type="match status" value="1"/>
</dbReference>
<protein>
    <submittedName>
        <fullName evidence="9">Prenyltransferase-like protein</fullName>
    </submittedName>
</protein>